<sequence length="711" mass="79847">MSILTRKWRPLSKALNPKFITTYTFLSQEPQLAEEPPSPPSSTTPLPPNPATGSPLYNENWRSPIPNLSSPSSPSLIPLGFSQQHPSSRIEALSQTLDGDGMVNLFADWMTSQSWSDIKQLFEFWIRSLDNNGKPNKPDVNLYNHYLRANLMIGASAGELLDLVAQMEDYAIAPNTASFNLVLKAMYQAKETEAAEKLIDRMIQSGKESNGAPDEESYHLVVLLLLTQNHVDAALKYIDLTLKSGYMLSVEVFTECVSSCVKTGKLDTLVSIIERCKKMDQNKALCPPWNLCNYIIDVAMQADNSELAYYGLEFMARWIARGEIARPPVLLSVDEGLVVNALTTAARNYNSKLLDGTWAILKRSLRQKRVPSPESYLAKIFAYSSFGNLQKAFSTLHEFEISYKDSTKETEEDMFSPFTTLYPLVVACSKNGFATLDSVYYQLENLSRADPPYKSVAALNCVILGCANIWDVDRAYQTFSAMETSFGLTPDIHSYNALLCAFGKLHKRDEAVKVFEHLVSLGVKPNAKTYALLIDAHLIKRDPKAALSTVNDMVVAGFEPTKEILKKVRRRCVREMDYESNDKVDSLAKDFKIRLGTENRRDLLFNLEFSTHSYMYRLMGLASLVFRHLPRTTTIYAVFGVPLIYSCVVQLVRSSNLCKLLGFVLNLIALLVVTTNEDRSSFLVFLYSFVLIKGHGEVDGIWQNNSRAIQI</sequence>
<evidence type="ECO:0000313" key="1">
    <source>
        <dbReference type="EMBL" id="KAI3733759.1"/>
    </source>
</evidence>
<protein>
    <submittedName>
        <fullName evidence="1">Uncharacterized protein</fullName>
    </submittedName>
</protein>
<gene>
    <name evidence="1" type="ORF">L6452_13215</name>
</gene>
<dbReference type="Proteomes" id="UP001055879">
    <property type="component" value="Linkage Group LG04"/>
</dbReference>
<evidence type="ECO:0000313" key="2">
    <source>
        <dbReference type="Proteomes" id="UP001055879"/>
    </source>
</evidence>
<keyword evidence="2" id="KW-1185">Reference proteome</keyword>
<comment type="caution">
    <text evidence="1">The sequence shown here is derived from an EMBL/GenBank/DDBJ whole genome shotgun (WGS) entry which is preliminary data.</text>
</comment>
<proteinExistence type="predicted"/>
<reference evidence="1 2" key="2">
    <citation type="journal article" date="2022" name="Mol. Ecol. Resour.">
        <title>The genomes of chicory, endive, great burdock and yacon provide insights into Asteraceae paleo-polyploidization history and plant inulin production.</title>
        <authorList>
            <person name="Fan W."/>
            <person name="Wang S."/>
            <person name="Wang H."/>
            <person name="Wang A."/>
            <person name="Jiang F."/>
            <person name="Liu H."/>
            <person name="Zhao H."/>
            <person name="Xu D."/>
            <person name="Zhang Y."/>
        </authorList>
    </citation>
    <scope>NUCLEOTIDE SEQUENCE [LARGE SCALE GENOMIC DNA]</scope>
    <source>
        <strain evidence="2">cv. Niubang</strain>
    </source>
</reference>
<dbReference type="EMBL" id="CM042050">
    <property type="protein sequence ID" value="KAI3733759.1"/>
    <property type="molecule type" value="Genomic_DNA"/>
</dbReference>
<accession>A0ACB9CHL8</accession>
<organism evidence="1 2">
    <name type="scientific">Arctium lappa</name>
    <name type="common">Greater burdock</name>
    <name type="synonym">Lappa major</name>
    <dbReference type="NCBI Taxonomy" id="4217"/>
    <lineage>
        <taxon>Eukaryota</taxon>
        <taxon>Viridiplantae</taxon>
        <taxon>Streptophyta</taxon>
        <taxon>Embryophyta</taxon>
        <taxon>Tracheophyta</taxon>
        <taxon>Spermatophyta</taxon>
        <taxon>Magnoliopsida</taxon>
        <taxon>eudicotyledons</taxon>
        <taxon>Gunneridae</taxon>
        <taxon>Pentapetalae</taxon>
        <taxon>asterids</taxon>
        <taxon>campanulids</taxon>
        <taxon>Asterales</taxon>
        <taxon>Asteraceae</taxon>
        <taxon>Carduoideae</taxon>
        <taxon>Cardueae</taxon>
        <taxon>Arctiinae</taxon>
        <taxon>Arctium</taxon>
    </lineage>
</organism>
<name>A0ACB9CHL8_ARCLA</name>
<reference evidence="2" key="1">
    <citation type="journal article" date="2022" name="Mol. Ecol. Resour.">
        <title>The genomes of chicory, endive, great burdock and yacon provide insights into Asteraceae palaeo-polyploidization history and plant inulin production.</title>
        <authorList>
            <person name="Fan W."/>
            <person name="Wang S."/>
            <person name="Wang H."/>
            <person name="Wang A."/>
            <person name="Jiang F."/>
            <person name="Liu H."/>
            <person name="Zhao H."/>
            <person name="Xu D."/>
            <person name="Zhang Y."/>
        </authorList>
    </citation>
    <scope>NUCLEOTIDE SEQUENCE [LARGE SCALE GENOMIC DNA]</scope>
    <source>
        <strain evidence="2">cv. Niubang</strain>
    </source>
</reference>